<name>A0ABU6SNW8_9FABA</name>
<accession>A0ABU6SNW8</accession>
<gene>
    <name evidence="2" type="ORF">PIB30_065567</name>
</gene>
<feature type="non-terminal residue" evidence="2">
    <location>
        <position position="90"/>
    </location>
</feature>
<evidence type="ECO:0000313" key="3">
    <source>
        <dbReference type="Proteomes" id="UP001341840"/>
    </source>
</evidence>
<dbReference type="Proteomes" id="UP001341840">
    <property type="component" value="Unassembled WGS sequence"/>
</dbReference>
<reference evidence="2 3" key="1">
    <citation type="journal article" date="2023" name="Plants (Basel)">
        <title>Bridging the Gap: Combining Genomics and Transcriptomics Approaches to Understand Stylosanthes scabra, an Orphan Legume from the Brazilian Caatinga.</title>
        <authorList>
            <person name="Ferreira-Neto J.R.C."/>
            <person name="da Silva M.D."/>
            <person name="Binneck E."/>
            <person name="de Melo N.F."/>
            <person name="da Silva R.H."/>
            <person name="de Melo A.L.T.M."/>
            <person name="Pandolfi V."/>
            <person name="Bustamante F.O."/>
            <person name="Brasileiro-Vidal A.C."/>
            <person name="Benko-Iseppon A.M."/>
        </authorList>
    </citation>
    <scope>NUCLEOTIDE SEQUENCE [LARGE SCALE GENOMIC DNA]</scope>
    <source>
        <tissue evidence="2">Leaves</tissue>
    </source>
</reference>
<comment type="caution">
    <text evidence="2">The sequence shown here is derived from an EMBL/GenBank/DDBJ whole genome shotgun (WGS) entry which is preliminary data.</text>
</comment>
<proteinExistence type="predicted"/>
<feature type="region of interest" description="Disordered" evidence="1">
    <location>
        <begin position="1"/>
        <end position="21"/>
    </location>
</feature>
<keyword evidence="3" id="KW-1185">Reference proteome</keyword>
<evidence type="ECO:0000256" key="1">
    <source>
        <dbReference type="SAM" id="MobiDB-lite"/>
    </source>
</evidence>
<organism evidence="2 3">
    <name type="scientific">Stylosanthes scabra</name>
    <dbReference type="NCBI Taxonomy" id="79078"/>
    <lineage>
        <taxon>Eukaryota</taxon>
        <taxon>Viridiplantae</taxon>
        <taxon>Streptophyta</taxon>
        <taxon>Embryophyta</taxon>
        <taxon>Tracheophyta</taxon>
        <taxon>Spermatophyta</taxon>
        <taxon>Magnoliopsida</taxon>
        <taxon>eudicotyledons</taxon>
        <taxon>Gunneridae</taxon>
        <taxon>Pentapetalae</taxon>
        <taxon>rosids</taxon>
        <taxon>fabids</taxon>
        <taxon>Fabales</taxon>
        <taxon>Fabaceae</taxon>
        <taxon>Papilionoideae</taxon>
        <taxon>50 kb inversion clade</taxon>
        <taxon>dalbergioids sensu lato</taxon>
        <taxon>Dalbergieae</taxon>
        <taxon>Pterocarpus clade</taxon>
        <taxon>Stylosanthes</taxon>
    </lineage>
</organism>
<protein>
    <submittedName>
        <fullName evidence="2">Uncharacterized protein</fullName>
    </submittedName>
</protein>
<evidence type="ECO:0000313" key="2">
    <source>
        <dbReference type="EMBL" id="MED6137498.1"/>
    </source>
</evidence>
<sequence length="90" mass="9977">MDPGHMHNVEGSGETSARVQGIKHQSFSFLEEAEAYMLEEANSSTGERAKIGENVGAEREHVIPQKVMNCSWESRGLEFGALQENKHFAT</sequence>
<dbReference type="EMBL" id="JASCZI010061070">
    <property type="protein sequence ID" value="MED6137498.1"/>
    <property type="molecule type" value="Genomic_DNA"/>
</dbReference>